<accession>A0ACB9ENN8</accession>
<sequence>MIIFSPSEGGLKVSFCISFNRTNIYDIVYTCLLILIVTWHVLSFSNTYWEGRTECKVCEKAESRYKCPICLIPYCSLICFKKHKEIPCVKPAPAPENDTSATITTVDVDRPCYVDAADKVLQRSQLECIASNSEIINALKDKELQNLIHKIDSSADAETELDKAMGEEAFRLFTEKILSTLNQSSNQQS</sequence>
<organism evidence="1 2">
    <name type="scientific">Smallanthus sonchifolius</name>
    <dbReference type="NCBI Taxonomy" id="185202"/>
    <lineage>
        <taxon>Eukaryota</taxon>
        <taxon>Viridiplantae</taxon>
        <taxon>Streptophyta</taxon>
        <taxon>Embryophyta</taxon>
        <taxon>Tracheophyta</taxon>
        <taxon>Spermatophyta</taxon>
        <taxon>Magnoliopsida</taxon>
        <taxon>eudicotyledons</taxon>
        <taxon>Gunneridae</taxon>
        <taxon>Pentapetalae</taxon>
        <taxon>asterids</taxon>
        <taxon>campanulids</taxon>
        <taxon>Asterales</taxon>
        <taxon>Asteraceae</taxon>
        <taxon>Asteroideae</taxon>
        <taxon>Heliantheae alliance</taxon>
        <taxon>Millerieae</taxon>
        <taxon>Smallanthus</taxon>
    </lineage>
</organism>
<name>A0ACB9ENN8_9ASTR</name>
<protein>
    <submittedName>
        <fullName evidence="1">Uncharacterized protein</fullName>
    </submittedName>
</protein>
<reference evidence="2" key="1">
    <citation type="journal article" date="2022" name="Mol. Ecol. Resour.">
        <title>The genomes of chicory, endive, great burdock and yacon provide insights into Asteraceae palaeo-polyploidization history and plant inulin production.</title>
        <authorList>
            <person name="Fan W."/>
            <person name="Wang S."/>
            <person name="Wang H."/>
            <person name="Wang A."/>
            <person name="Jiang F."/>
            <person name="Liu H."/>
            <person name="Zhao H."/>
            <person name="Xu D."/>
            <person name="Zhang Y."/>
        </authorList>
    </citation>
    <scope>NUCLEOTIDE SEQUENCE [LARGE SCALE GENOMIC DNA]</scope>
    <source>
        <strain evidence="2">cv. Yunnan</strain>
    </source>
</reference>
<proteinExistence type="predicted"/>
<evidence type="ECO:0000313" key="1">
    <source>
        <dbReference type="EMBL" id="KAI3760228.1"/>
    </source>
</evidence>
<reference evidence="1 2" key="2">
    <citation type="journal article" date="2022" name="Mol. Ecol. Resour.">
        <title>The genomes of chicory, endive, great burdock and yacon provide insights into Asteraceae paleo-polyploidization history and plant inulin production.</title>
        <authorList>
            <person name="Fan W."/>
            <person name="Wang S."/>
            <person name="Wang H."/>
            <person name="Wang A."/>
            <person name="Jiang F."/>
            <person name="Liu H."/>
            <person name="Zhao H."/>
            <person name="Xu D."/>
            <person name="Zhang Y."/>
        </authorList>
    </citation>
    <scope>NUCLEOTIDE SEQUENCE [LARGE SCALE GENOMIC DNA]</scope>
    <source>
        <strain evidence="2">cv. Yunnan</strain>
        <tissue evidence="1">Leaves</tissue>
    </source>
</reference>
<dbReference type="Proteomes" id="UP001056120">
    <property type="component" value="Linkage Group LG17"/>
</dbReference>
<gene>
    <name evidence="1" type="ORF">L1987_50620</name>
</gene>
<comment type="caution">
    <text evidence="1">The sequence shown here is derived from an EMBL/GenBank/DDBJ whole genome shotgun (WGS) entry which is preliminary data.</text>
</comment>
<keyword evidence="2" id="KW-1185">Reference proteome</keyword>
<evidence type="ECO:0000313" key="2">
    <source>
        <dbReference type="Proteomes" id="UP001056120"/>
    </source>
</evidence>
<dbReference type="EMBL" id="CM042034">
    <property type="protein sequence ID" value="KAI3760228.1"/>
    <property type="molecule type" value="Genomic_DNA"/>
</dbReference>